<sequence>MLAVVKNLHNPFRHLSIHQRILQIVRLGFPVISFILLIALAIVKNDPLNGYFAQLNCDHLDMINGLVKLLRGFDGTVFLDNPNADIPYYFDPYIPDSTIIVMNNYAKQQAELAPQYLLLGFKSYCTYRYDTNYDNPTLPHINVTYLCEDYAHFGAFDFNDLLASVGFGIVLDYSALAAYDNTAQNERRARDLRVFSIVNNLNLAILPLLIFATLFVYSYRQGASDLSSVSKWLVHIPLVLSVISGASITTSVAIIFRNVVDGKNKVKDLFGGFGMSLSFGPLFFGLQVTIFILLALTMLFWMIPVWCSNPVDVDDETEVLVALSISETQATSKPSRHRFGILKRKGYSSTSTSTNPDEASSTAAKDPKLSLLQDSTNSSSGDLFSMSNREQSELELRKLGDQLSHRPHVRRITRALTIKNPDQST</sequence>
<dbReference type="PANTHER" id="PTHR28019:SF6">
    <property type="entry name" value="PROTEIN ECM7"/>
    <property type="match status" value="1"/>
</dbReference>
<feature type="compositionally biased region" description="Polar residues" evidence="1">
    <location>
        <begin position="347"/>
        <end position="363"/>
    </location>
</feature>
<keyword evidence="2" id="KW-0812">Transmembrane</keyword>
<feature type="transmembrane region" description="Helical" evidence="2">
    <location>
        <begin position="232"/>
        <end position="256"/>
    </location>
</feature>
<name>A0AAX4HFG3_9ASCO</name>
<evidence type="ECO:0000256" key="2">
    <source>
        <dbReference type="SAM" id="Phobius"/>
    </source>
</evidence>
<organism evidence="3 4">
    <name type="scientific">Australozyma saopauloensis</name>
    <dbReference type="NCBI Taxonomy" id="291208"/>
    <lineage>
        <taxon>Eukaryota</taxon>
        <taxon>Fungi</taxon>
        <taxon>Dikarya</taxon>
        <taxon>Ascomycota</taxon>
        <taxon>Saccharomycotina</taxon>
        <taxon>Pichiomycetes</taxon>
        <taxon>Metschnikowiaceae</taxon>
        <taxon>Australozyma</taxon>
    </lineage>
</organism>
<protein>
    <submittedName>
        <fullName evidence="3">Uncharacterized protein</fullName>
    </submittedName>
</protein>
<dbReference type="EMBL" id="CP138898">
    <property type="protein sequence ID" value="WPK26622.1"/>
    <property type="molecule type" value="Genomic_DNA"/>
</dbReference>
<dbReference type="KEGG" id="asau:88175043"/>
<dbReference type="GO" id="GO:0005886">
    <property type="term" value="C:plasma membrane"/>
    <property type="evidence" value="ECO:0007669"/>
    <property type="project" value="TreeGrafter"/>
</dbReference>
<feature type="transmembrane region" description="Helical" evidence="2">
    <location>
        <begin position="161"/>
        <end position="179"/>
    </location>
</feature>
<reference evidence="3 4" key="1">
    <citation type="submission" date="2023-10" db="EMBL/GenBank/DDBJ databases">
        <title>Draft Genome Sequence of Candida saopaulonensis from a very Premature Infant with Sepsis.</title>
        <authorList>
            <person name="Ning Y."/>
            <person name="Dai R."/>
            <person name="Xiao M."/>
            <person name="Xu Y."/>
            <person name="Yan Q."/>
            <person name="Zhang L."/>
        </authorList>
    </citation>
    <scope>NUCLEOTIDE SEQUENCE [LARGE SCALE GENOMIC DNA]</scope>
    <source>
        <strain evidence="3 4">19XY460</strain>
    </source>
</reference>
<gene>
    <name evidence="3" type="ORF">PUMCH_003980</name>
</gene>
<evidence type="ECO:0000313" key="4">
    <source>
        <dbReference type="Proteomes" id="UP001338582"/>
    </source>
</evidence>
<dbReference type="RefSeq" id="XP_062879003.1">
    <property type="nucleotide sequence ID" value="XM_063022933.1"/>
</dbReference>
<dbReference type="GO" id="GO:0031505">
    <property type="term" value="P:fungal-type cell wall organization"/>
    <property type="evidence" value="ECO:0007669"/>
    <property type="project" value="TreeGrafter"/>
</dbReference>
<evidence type="ECO:0000256" key="1">
    <source>
        <dbReference type="SAM" id="MobiDB-lite"/>
    </source>
</evidence>
<keyword evidence="4" id="KW-1185">Reference proteome</keyword>
<proteinExistence type="predicted"/>
<dbReference type="PANTHER" id="PTHR28019">
    <property type="entry name" value="CELL MEMBRANE PROTEIN YLR413W-RELATED"/>
    <property type="match status" value="1"/>
</dbReference>
<dbReference type="InterPro" id="IPR052413">
    <property type="entry name" value="SUR7_domain"/>
</dbReference>
<evidence type="ECO:0000313" key="3">
    <source>
        <dbReference type="EMBL" id="WPK26622.1"/>
    </source>
</evidence>
<dbReference type="Proteomes" id="UP001338582">
    <property type="component" value="Chromosome 5"/>
</dbReference>
<feature type="transmembrane region" description="Helical" evidence="2">
    <location>
        <begin position="277"/>
        <end position="303"/>
    </location>
</feature>
<feature type="region of interest" description="Disordered" evidence="1">
    <location>
        <begin position="347"/>
        <end position="387"/>
    </location>
</feature>
<feature type="transmembrane region" description="Helical" evidence="2">
    <location>
        <begin position="21"/>
        <end position="43"/>
    </location>
</feature>
<keyword evidence="2" id="KW-1133">Transmembrane helix</keyword>
<accession>A0AAX4HFG3</accession>
<feature type="compositionally biased region" description="Polar residues" evidence="1">
    <location>
        <begin position="372"/>
        <end position="387"/>
    </location>
</feature>
<keyword evidence="2" id="KW-0472">Membrane</keyword>
<feature type="transmembrane region" description="Helical" evidence="2">
    <location>
        <begin position="200"/>
        <end position="220"/>
    </location>
</feature>
<dbReference type="GeneID" id="88175043"/>
<dbReference type="AlphaFoldDB" id="A0AAX4HFG3"/>
<dbReference type="GO" id="GO:0051285">
    <property type="term" value="C:cell cortex of cell tip"/>
    <property type="evidence" value="ECO:0007669"/>
    <property type="project" value="TreeGrafter"/>
</dbReference>